<dbReference type="EMBL" id="PTIX01000003">
    <property type="protein sequence ID" value="PPK69502.1"/>
    <property type="molecule type" value="Genomic_DNA"/>
</dbReference>
<dbReference type="RefSeq" id="WP_104477948.1">
    <property type="nucleotide sequence ID" value="NZ_CP154825.1"/>
</dbReference>
<dbReference type="OrthoDB" id="3695943at2"/>
<accession>A0A2S6GW84</accession>
<evidence type="ECO:0000313" key="3">
    <source>
        <dbReference type="Proteomes" id="UP000239203"/>
    </source>
</evidence>
<keyword evidence="1" id="KW-0472">Membrane</keyword>
<proteinExistence type="predicted"/>
<protein>
    <submittedName>
        <fullName evidence="2">Uncharacterized protein</fullName>
    </submittedName>
</protein>
<reference evidence="2 3" key="1">
    <citation type="submission" date="2018-02" db="EMBL/GenBank/DDBJ databases">
        <title>Genomic Encyclopedia of Archaeal and Bacterial Type Strains, Phase II (KMG-II): from individual species to whole genera.</title>
        <authorList>
            <person name="Goeker M."/>
        </authorList>
    </citation>
    <scope>NUCLEOTIDE SEQUENCE [LARGE SCALE GENOMIC DNA]</scope>
    <source>
        <strain evidence="2 3">YU 961-1</strain>
    </source>
</reference>
<evidence type="ECO:0000256" key="1">
    <source>
        <dbReference type="SAM" id="Phobius"/>
    </source>
</evidence>
<sequence length="76" mass="8602">MDQKAYDGLQTVVLLVGVWEGLIPFVAKIFGWRPFLAFPLHLPDPLWWIVSGAVIVISLVLLELLDRAKKQSTRES</sequence>
<dbReference type="AlphaFoldDB" id="A0A2S6GW84"/>
<feature type="transmembrane region" description="Helical" evidence="1">
    <location>
        <begin position="45"/>
        <end position="65"/>
    </location>
</feature>
<keyword evidence="1" id="KW-1133">Transmembrane helix</keyword>
<name>A0A2S6GW84_9PSEU</name>
<evidence type="ECO:0000313" key="2">
    <source>
        <dbReference type="EMBL" id="PPK69502.1"/>
    </source>
</evidence>
<feature type="transmembrane region" description="Helical" evidence="1">
    <location>
        <begin position="12"/>
        <end position="33"/>
    </location>
</feature>
<dbReference type="Proteomes" id="UP000239203">
    <property type="component" value="Unassembled WGS sequence"/>
</dbReference>
<comment type="caution">
    <text evidence="2">The sequence shown here is derived from an EMBL/GenBank/DDBJ whole genome shotgun (WGS) entry which is preliminary data.</text>
</comment>
<keyword evidence="3" id="KW-1185">Reference proteome</keyword>
<organism evidence="2 3">
    <name type="scientific">Actinokineospora auranticolor</name>
    <dbReference type="NCBI Taxonomy" id="155976"/>
    <lineage>
        <taxon>Bacteria</taxon>
        <taxon>Bacillati</taxon>
        <taxon>Actinomycetota</taxon>
        <taxon>Actinomycetes</taxon>
        <taxon>Pseudonocardiales</taxon>
        <taxon>Pseudonocardiaceae</taxon>
        <taxon>Actinokineospora</taxon>
    </lineage>
</organism>
<keyword evidence="1" id="KW-0812">Transmembrane</keyword>
<gene>
    <name evidence="2" type="ORF">CLV40_103112</name>
</gene>